<sequence>MLIFSHLFSPYFLIFSQLSGVQLLKSSLAFDISFGFLCSFLKMAFLGRVGNLLKQSRNKHASIGLSSTNSPLFQAIRSMSSAKLFIAGLPYATDEMRLKDAFQQYGEVIDVMVITDRDSGRSRGFGFVRYFSADDANTALQEMNGKELYGRKIKISFAEEKPHPFYGDADWYRSEGYGRGHFAKRANRAFVGY</sequence>
<proteinExistence type="predicted"/>
<dbReference type="Proteomes" id="UP001055879">
    <property type="component" value="Linkage Group LG18"/>
</dbReference>
<gene>
    <name evidence="1" type="ORF">L6452_44465</name>
</gene>
<accession>A0ACB8XJU3</accession>
<dbReference type="EMBL" id="CM042064">
    <property type="protein sequence ID" value="KAI3665830.1"/>
    <property type="molecule type" value="Genomic_DNA"/>
</dbReference>
<keyword evidence="2" id="KW-1185">Reference proteome</keyword>
<comment type="caution">
    <text evidence="1">The sequence shown here is derived from an EMBL/GenBank/DDBJ whole genome shotgun (WGS) entry which is preliminary data.</text>
</comment>
<protein>
    <submittedName>
        <fullName evidence="1">Uncharacterized protein</fullName>
    </submittedName>
</protein>
<reference evidence="2" key="1">
    <citation type="journal article" date="2022" name="Mol. Ecol. Resour.">
        <title>The genomes of chicory, endive, great burdock and yacon provide insights into Asteraceae palaeo-polyploidization history and plant inulin production.</title>
        <authorList>
            <person name="Fan W."/>
            <person name="Wang S."/>
            <person name="Wang H."/>
            <person name="Wang A."/>
            <person name="Jiang F."/>
            <person name="Liu H."/>
            <person name="Zhao H."/>
            <person name="Xu D."/>
            <person name="Zhang Y."/>
        </authorList>
    </citation>
    <scope>NUCLEOTIDE SEQUENCE [LARGE SCALE GENOMIC DNA]</scope>
    <source>
        <strain evidence="2">cv. Niubang</strain>
    </source>
</reference>
<name>A0ACB8XJU3_ARCLA</name>
<evidence type="ECO:0000313" key="1">
    <source>
        <dbReference type="EMBL" id="KAI3665830.1"/>
    </source>
</evidence>
<evidence type="ECO:0000313" key="2">
    <source>
        <dbReference type="Proteomes" id="UP001055879"/>
    </source>
</evidence>
<reference evidence="1 2" key="2">
    <citation type="journal article" date="2022" name="Mol. Ecol. Resour.">
        <title>The genomes of chicory, endive, great burdock and yacon provide insights into Asteraceae paleo-polyploidization history and plant inulin production.</title>
        <authorList>
            <person name="Fan W."/>
            <person name="Wang S."/>
            <person name="Wang H."/>
            <person name="Wang A."/>
            <person name="Jiang F."/>
            <person name="Liu H."/>
            <person name="Zhao H."/>
            <person name="Xu D."/>
            <person name="Zhang Y."/>
        </authorList>
    </citation>
    <scope>NUCLEOTIDE SEQUENCE [LARGE SCALE GENOMIC DNA]</scope>
    <source>
        <strain evidence="2">cv. Niubang</strain>
    </source>
</reference>
<organism evidence="1 2">
    <name type="scientific">Arctium lappa</name>
    <name type="common">Greater burdock</name>
    <name type="synonym">Lappa major</name>
    <dbReference type="NCBI Taxonomy" id="4217"/>
    <lineage>
        <taxon>Eukaryota</taxon>
        <taxon>Viridiplantae</taxon>
        <taxon>Streptophyta</taxon>
        <taxon>Embryophyta</taxon>
        <taxon>Tracheophyta</taxon>
        <taxon>Spermatophyta</taxon>
        <taxon>Magnoliopsida</taxon>
        <taxon>eudicotyledons</taxon>
        <taxon>Gunneridae</taxon>
        <taxon>Pentapetalae</taxon>
        <taxon>asterids</taxon>
        <taxon>campanulids</taxon>
        <taxon>Asterales</taxon>
        <taxon>Asteraceae</taxon>
        <taxon>Carduoideae</taxon>
        <taxon>Cardueae</taxon>
        <taxon>Arctiinae</taxon>
        <taxon>Arctium</taxon>
    </lineage>
</organism>